<keyword evidence="2" id="KW-1185">Reference proteome</keyword>
<gene>
    <name evidence="1" type="ORF">TEOVI_000867900</name>
</gene>
<dbReference type="EMBL" id="CZPT02000662">
    <property type="protein sequence ID" value="SCU67015.1"/>
    <property type="molecule type" value="Genomic_DNA"/>
</dbReference>
<dbReference type="RefSeq" id="XP_067078382.1">
    <property type="nucleotide sequence ID" value="XM_067222281.1"/>
</dbReference>
<evidence type="ECO:0000313" key="2">
    <source>
        <dbReference type="Proteomes" id="UP000195570"/>
    </source>
</evidence>
<protein>
    <submittedName>
        <fullName evidence="1">Uncharacterized protein</fullName>
    </submittedName>
</protein>
<proteinExistence type="predicted"/>
<sequence length="125" mass="14084">MGSGGSPLLLSHCWWCFPCAGSTRRYSIEWRWTVGLDVARCKFCGGSQHGRHCLLRVSVDPRALQHECPVGKKLLWILQRLVIVTFPQGVGSSGVRAIRSFPVCLWWVSNFGVHDCLGSRWDPIF</sequence>
<accession>A0A1G4I535</accession>
<name>A0A1G4I535_TRYEQ</name>
<dbReference type="Proteomes" id="UP000195570">
    <property type="component" value="Unassembled WGS sequence"/>
</dbReference>
<evidence type="ECO:0000313" key="1">
    <source>
        <dbReference type="EMBL" id="SCU67015.1"/>
    </source>
</evidence>
<organism evidence="1 2">
    <name type="scientific">Trypanosoma equiperdum</name>
    <dbReference type="NCBI Taxonomy" id="5694"/>
    <lineage>
        <taxon>Eukaryota</taxon>
        <taxon>Discoba</taxon>
        <taxon>Euglenozoa</taxon>
        <taxon>Kinetoplastea</taxon>
        <taxon>Metakinetoplastina</taxon>
        <taxon>Trypanosomatida</taxon>
        <taxon>Trypanosomatidae</taxon>
        <taxon>Trypanosoma</taxon>
    </lineage>
</organism>
<dbReference type="VEuPathDB" id="TriTrypDB:TEOVI_000867900"/>
<dbReference type="GeneID" id="92382613"/>
<reference evidence="1" key="1">
    <citation type="submission" date="2016-09" db="EMBL/GenBank/DDBJ databases">
        <authorList>
            <person name="Hebert L."/>
            <person name="Moumen B."/>
        </authorList>
    </citation>
    <scope>NUCLEOTIDE SEQUENCE [LARGE SCALE GENOMIC DNA]</scope>
    <source>
        <strain evidence="1">OVI</strain>
    </source>
</reference>
<dbReference type="AlphaFoldDB" id="A0A1G4I535"/>
<comment type="caution">
    <text evidence="1">The sequence shown here is derived from an EMBL/GenBank/DDBJ whole genome shotgun (WGS) entry which is preliminary data.</text>
</comment>